<dbReference type="InterPro" id="IPR011250">
    <property type="entry name" value="OMP/PagP_B-barrel"/>
</dbReference>
<protein>
    <recommendedName>
        <fullName evidence="4">Outer membrane protein beta-barrel domain-containing protein</fullName>
    </recommendedName>
</protein>
<dbReference type="SUPFAM" id="SSF56925">
    <property type="entry name" value="OMPA-like"/>
    <property type="match status" value="1"/>
</dbReference>
<dbReference type="Proteomes" id="UP001328733">
    <property type="component" value="Unassembled WGS sequence"/>
</dbReference>
<organism evidence="2 3">
    <name type="scientific">Pannus brasiliensis CCIBt3594</name>
    <dbReference type="NCBI Taxonomy" id="1427578"/>
    <lineage>
        <taxon>Bacteria</taxon>
        <taxon>Bacillati</taxon>
        <taxon>Cyanobacteriota</taxon>
        <taxon>Cyanophyceae</taxon>
        <taxon>Oscillatoriophycideae</taxon>
        <taxon>Chroococcales</taxon>
        <taxon>Microcystaceae</taxon>
        <taxon>Pannus</taxon>
    </lineage>
</organism>
<keyword evidence="3" id="KW-1185">Reference proteome</keyword>
<dbReference type="RefSeq" id="WP_332863044.1">
    <property type="nucleotide sequence ID" value="NZ_JBAFSM010000001.1"/>
</dbReference>
<gene>
    <name evidence="2" type="ORF">V0288_00550</name>
</gene>
<dbReference type="AlphaFoldDB" id="A0AAW9QKF0"/>
<accession>A0AAW9QKF0</accession>
<name>A0AAW9QKF0_9CHRO</name>
<sequence>MNKSRCQQLFSVFGLVGILLLSGGKAVLGQSVPNSPRSSDFQPSSEVTPATPAGEVAPDSRAIGLTGQTGAVMPSRTRETPTVAQIEPGRTTRSIPSYVGIGGNIGFGGDTGIGRGNFAILSKVGLTENFSARPGVLVGNRTTFLLPVTVDFPVVTEIGGGRVGFTPFAGGGIGISTGHESLVRPIITAGFDVPINNRITAVANTNVGFFRDTEFGVTLGVGYNF</sequence>
<feature type="region of interest" description="Disordered" evidence="1">
    <location>
        <begin position="32"/>
        <end position="89"/>
    </location>
</feature>
<dbReference type="EMBL" id="JBAFSM010000001">
    <property type="protein sequence ID" value="MEG3435595.1"/>
    <property type="molecule type" value="Genomic_DNA"/>
</dbReference>
<evidence type="ECO:0000313" key="3">
    <source>
        <dbReference type="Proteomes" id="UP001328733"/>
    </source>
</evidence>
<evidence type="ECO:0008006" key="4">
    <source>
        <dbReference type="Google" id="ProtNLM"/>
    </source>
</evidence>
<proteinExistence type="predicted"/>
<evidence type="ECO:0000313" key="2">
    <source>
        <dbReference type="EMBL" id="MEG3435595.1"/>
    </source>
</evidence>
<feature type="compositionally biased region" description="Polar residues" evidence="1">
    <location>
        <begin position="32"/>
        <end position="48"/>
    </location>
</feature>
<reference evidence="2 3" key="1">
    <citation type="submission" date="2024-01" db="EMBL/GenBank/DDBJ databases">
        <title>Genomic insights into the taxonomy and metabolism of the cyanobacterium Pannus brasiliensis CCIBt3594.</title>
        <authorList>
            <person name="Machado M."/>
            <person name="Botero N.B."/>
            <person name="Andreote A.P.D."/>
            <person name="Feitosa A.M.T."/>
            <person name="Popin R."/>
            <person name="Sivonen K."/>
            <person name="Fiore M.F."/>
        </authorList>
    </citation>
    <scope>NUCLEOTIDE SEQUENCE [LARGE SCALE GENOMIC DNA]</scope>
    <source>
        <strain evidence="2 3">CCIBt3594</strain>
    </source>
</reference>
<evidence type="ECO:0000256" key="1">
    <source>
        <dbReference type="SAM" id="MobiDB-lite"/>
    </source>
</evidence>
<comment type="caution">
    <text evidence="2">The sequence shown here is derived from an EMBL/GenBank/DDBJ whole genome shotgun (WGS) entry which is preliminary data.</text>
</comment>